<feature type="transmembrane region" description="Helical" evidence="1">
    <location>
        <begin position="149"/>
        <end position="175"/>
    </location>
</feature>
<evidence type="ECO:0000313" key="2">
    <source>
        <dbReference type="EMBL" id="SUB24208.1"/>
    </source>
</evidence>
<sequence>MNINFTQIFQDCWNFMRNQKKITQQFVFFFLINSLIFYFLLTAVVPMPEISQTNGQNFPLPSNISAEFLVIGVAQQLVGLFISSWGILTFHRISTQQQNPSNQNPLNQSAVLTLQRFAGVVAVSVIGFIPLMIGLVESLFAILQGQSPSILSLVAMLLGFFIFVRLSLASTEYLIQPVGIMQALKNSWLSGVKRAAPLFIYCLLIYVVLPFVVRRISSLSDNLVFDVVMLFLSAAVGVFSLLFTYRFYTLFMRKDQQ</sequence>
<evidence type="ECO:0008006" key="4">
    <source>
        <dbReference type="Google" id="ProtNLM"/>
    </source>
</evidence>
<feature type="transmembrane region" description="Helical" evidence="1">
    <location>
        <begin position="225"/>
        <end position="248"/>
    </location>
</feature>
<keyword evidence="1" id="KW-1133">Transmembrane helix</keyword>
<evidence type="ECO:0000256" key="1">
    <source>
        <dbReference type="SAM" id="Phobius"/>
    </source>
</evidence>
<feature type="transmembrane region" description="Helical" evidence="1">
    <location>
        <begin position="68"/>
        <end position="88"/>
    </location>
</feature>
<protein>
    <recommendedName>
        <fullName evidence="4">Transmembrane protein</fullName>
    </recommendedName>
</protein>
<evidence type="ECO:0000313" key="3">
    <source>
        <dbReference type="Proteomes" id="UP000255098"/>
    </source>
</evidence>
<keyword evidence="1" id="KW-0472">Membrane</keyword>
<feature type="transmembrane region" description="Helical" evidence="1">
    <location>
        <begin position="117"/>
        <end position="143"/>
    </location>
</feature>
<keyword evidence="3" id="KW-1185">Reference proteome</keyword>
<dbReference type="AlphaFoldDB" id="A0A379AR81"/>
<name>A0A379AR81_AVIAV</name>
<dbReference type="Proteomes" id="UP000255098">
    <property type="component" value="Unassembled WGS sequence"/>
</dbReference>
<feature type="transmembrane region" description="Helical" evidence="1">
    <location>
        <begin position="26"/>
        <end position="48"/>
    </location>
</feature>
<proteinExistence type="predicted"/>
<keyword evidence="1" id="KW-0812">Transmembrane</keyword>
<organism evidence="2 3">
    <name type="scientific">Avibacterium avium</name>
    <name type="common">Pasteurella avium</name>
    <dbReference type="NCBI Taxonomy" id="751"/>
    <lineage>
        <taxon>Bacteria</taxon>
        <taxon>Pseudomonadati</taxon>
        <taxon>Pseudomonadota</taxon>
        <taxon>Gammaproteobacteria</taxon>
        <taxon>Pasteurellales</taxon>
        <taxon>Pasteurellaceae</taxon>
        <taxon>Avibacterium</taxon>
    </lineage>
</organism>
<dbReference type="EMBL" id="UGSP01000001">
    <property type="protein sequence ID" value="SUB24208.1"/>
    <property type="molecule type" value="Genomic_DNA"/>
</dbReference>
<feature type="transmembrane region" description="Helical" evidence="1">
    <location>
        <begin position="195"/>
        <end position="213"/>
    </location>
</feature>
<gene>
    <name evidence="2" type="ORF">NCTC11297_01240</name>
</gene>
<reference evidence="2 3" key="1">
    <citation type="submission" date="2018-06" db="EMBL/GenBank/DDBJ databases">
        <authorList>
            <consortium name="Pathogen Informatics"/>
            <person name="Doyle S."/>
        </authorList>
    </citation>
    <scope>NUCLEOTIDE SEQUENCE [LARGE SCALE GENOMIC DNA]</scope>
    <source>
        <strain evidence="3">NCTC 11297</strain>
    </source>
</reference>
<accession>A0A379AR81</accession>